<dbReference type="EMBL" id="JAPMOS010000119">
    <property type="protein sequence ID" value="KAJ4455113.1"/>
    <property type="molecule type" value="Genomic_DNA"/>
</dbReference>
<dbReference type="Proteomes" id="UP001141327">
    <property type="component" value="Unassembled WGS sequence"/>
</dbReference>
<gene>
    <name evidence="2" type="ORF">PAPYR_10017</name>
</gene>
<name>A0ABQ8U6Y1_9EUKA</name>
<proteinExistence type="predicted"/>
<sequence>MEVVPCWLRFLFWLCILPSGALWIWFAVDHQWLFPTLGVCNVTSKTLVDTSYSTQYIISFDIQQTSSSAAGNGSGCLIDVEDPVLFALCDPQLEKILYPWGWDSWGAPRNTTLSVQPGLVAPCAFSGGRVLFGDFSRVGRTTAVFVAAIATAVIPIFYLGLLVCLRICDSNPRDRGLWPDLCPAY</sequence>
<feature type="transmembrane region" description="Helical" evidence="1">
    <location>
        <begin position="7"/>
        <end position="28"/>
    </location>
</feature>
<organism evidence="2 3">
    <name type="scientific">Paratrimastix pyriformis</name>
    <dbReference type="NCBI Taxonomy" id="342808"/>
    <lineage>
        <taxon>Eukaryota</taxon>
        <taxon>Metamonada</taxon>
        <taxon>Preaxostyla</taxon>
        <taxon>Paratrimastigidae</taxon>
        <taxon>Paratrimastix</taxon>
    </lineage>
</organism>
<keyword evidence="1" id="KW-0472">Membrane</keyword>
<protein>
    <submittedName>
        <fullName evidence="2">Uncharacterized protein</fullName>
    </submittedName>
</protein>
<comment type="caution">
    <text evidence="2">The sequence shown here is derived from an EMBL/GenBank/DDBJ whole genome shotgun (WGS) entry which is preliminary data.</text>
</comment>
<keyword evidence="1" id="KW-0812">Transmembrane</keyword>
<evidence type="ECO:0000313" key="2">
    <source>
        <dbReference type="EMBL" id="KAJ4455113.1"/>
    </source>
</evidence>
<keyword evidence="3" id="KW-1185">Reference proteome</keyword>
<feature type="transmembrane region" description="Helical" evidence="1">
    <location>
        <begin position="143"/>
        <end position="165"/>
    </location>
</feature>
<keyword evidence="1" id="KW-1133">Transmembrane helix</keyword>
<accession>A0ABQ8U6Y1</accession>
<evidence type="ECO:0000256" key="1">
    <source>
        <dbReference type="SAM" id="Phobius"/>
    </source>
</evidence>
<evidence type="ECO:0000313" key="3">
    <source>
        <dbReference type="Proteomes" id="UP001141327"/>
    </source>
</evidence>
<reference evidence="2" key="1">
    <citation type="journal article" date="2022" name="bioRxiv">
        <title>Genomics of Preaxostyla Flagellates Illuminates Evolutionary Transitions and the Path Towards Mitochondrial Loss.</title>
        <authorList>
            <person name="Novak L.V.F."/>
            <person name="Treitli S.C."/>
            <person name="Pyrih J."/>
            <person name="Halakuc P."/>
            <person name="Pipaliya S.V."/>
            <person name="Vacek V."/>
            <person name="Brzon O."/>
            <person name="Soukal P."/>
            <person name="Eme L."/>
            <person name="Dacks J.B."/>
            <person name="Karnkowska A."/>
            <person name="Elias M."/>
            <person name="Hampl V."/>
        </authorList>
    </citation>
    <scope>NUCLEOTIDE SEQUENCE</scope>
    <source>
        <strain evidence="2">RCP-MX</strain>
    </source>
</reference>